<feature type="binding site" evidence="9 11">
    <location>
        <position position="214"/>
    </location>
    <ligand>
        <name>substrate</name>
    </ligand>
</feature>
<dbReference type="PANTHER" id="PTHR32119:SF2">
    <property type="entry name" value="OROTIDINE 5'-PHOSPHATE DECARBOXYLASE"/>
    <property type="match status" value="1"/>
</dbReference>
<dbReference type="PANTHER" id="PTHR32119">
    <property type="entry name" value="OROTIDINE 5'-PHOSPHATE DECARBOXYLASE"/>
    <property type="match status" value="1"/>
</dbReference>
<feature type="active site" description="For OMPdecase activity" evidence="10">
    <location>
        <position position="64"/>
    </location>
</feature>
<comment type="caution">
    <text evidence="14">The sequence shown here is derived from an EMBL/GenBank/DDBJ whole genome shotgun (WGS) entry which is preliminary data.</text>
</comment>
<keyword evidence="6 9" id="KW-0456">Lyase</keyword>
<feature type="binding site" evidence="9 11">
    <location>
        <position position="9"/>
    </location>
    <ligand>
        <name>substrate</name>
    </ligand>
</feature>
<dbReference type="GO" id="GO:0005829">
    <property type="term" value="C:cytosol"/>
    <property type="evidence" value="ECO:0007669"/>
    <property type="project" value="TreeGrafter"/>
</dbReference>
<dbReference type="NCBIfam" id="NF001273">
    <property type="entry name" value="PRK00230.1"/>
    <property type="match status" value="1"/>
</dbReference>
<evidence type="ECO:0000256" key="1">
    <source>
        <dbReference type="ARBA" id="ARBA00002356"/>
    </source>
</evidence>
<dbReference type="PATRIC" id="fig|148814.8.peg.1357"/>
<sequence>MKPVFIALDFVDAPTALKFLEPFKDVKPLAVKVGMELFYREGASIIRALRDQNIDVFLDLKLHDIPHTVQQAAKQIGQLDVQFTTVHSLGGSEMIKAARRGLDEGANQTGVDAPQLLAVTQLTSTSEEQLHDEELVPVSMAESVSHLAKMASQSGADGVISSALENDLIHQAVSDEFKCINPGIRLPSNSVDDQKRVVTPTKAFELNTSGIVVGRSITQSDNPVQTYKDIYNAVNGGIK</sequence>
<dbReference type="GO" id="GO:0006207">
    <property type="term" value="P:'de novo' pyrimidine nucleobase biosynthetic process"/>
    <property type="evidence" value="ECO:0007669"/>
    <property type="project" value="InterPro"/>
</dbReference>
<dbReference type="Proteomes" id="UP000037778">
    <property type="component" value="Unassembled WGS sequence"/>
</dbReference>
<comment type="catalytic activity">
    <reaction evidence="7 9 12">
        <text>orotidine 5'-phosphate + H(+) = UMP + CO2</text>
        <dbReference type="Rhea" id="RHEA:11596"/>
        <dbReference type="ChEBI" id="CHEBI:15378"/>
        <dbReference type="ChEBI" id="CHEBI:16526"/>
        <dbReference type="ChEBI" id="CHEBI:57538"/>
        <dbReference type="ChEBI" id="CHEBI:57865"/>
        <dbReference type="EC" id="4.1.1.23"/>
    </reaction>
</comment>
<keyword evidence="4 9" id="KW-0210">Decarboxylase</keyword>
<accession>A0A0M9DAL2</accession>
<evidence type="ECO:0000256" key="7">
    <source>
        <dbReference type="ARBA" id="ARBA00049157"/>
    </source>
</evidence>
<feature type="active site" description="For OMPdecase activity" evidence="10">
    <location>
        <position position="61"/>
    </location>
</feature>
<evidence type="ECO:0000256" key="11">
    <source>
        <dbReference type="PIRSR" id="PIRSR614732-2"/>
    </source>
</evidence>
<feature type="binding site" evidence="9 11">
    <location>
        <position position="185"/>
    </location>
    <ligand>
        <name>substrate</name>
    </ligand>
</feature>
<evidence type="ECO:0000256" key="9">
    <source>
        <dbReference type="HAMAP-Rule" id="MF_01200"/>
    </source>
</evidence>
<feature type="domain" description="Orotidine 5'-phosphate decarboxylase" evidence="13">
    <location>
        <begin position="3"/>
        <end position="230"/>
    </location>
</feature>
<feature type="binding site" evidence="9 11">
    <location>
        <position position="215"/>
    </location>
    <ligand>
        <name>substrate</name>
    </ligand>
</feature>
<dbReference type="Gene3D" id="3.20.20.70">
    <property type="entry name" value="Aldolase class I"/>
    <property type="match status" value="1"/>
</dbReference>
<dbReference type="EMBL" id="JXCY01000007">
    <property type="protein sequence ID" value="KOY75998.1"/>
    <property type="molecule type" value="Genomic_DNA"/>
</dbReference>
<dbReference type="EC" id="4.1.1.23" evidence="9"/>
<evidence type="ECO:0000256" key="10">
    <source>
        <dbReference type="PIRSR" id="PIRSR614732-1"/>
    </source>
</evidence>
<organism evidence="14 15">
    <name type="scientific">Apilactobacillus kunkeei</name>
    <dbReference type="NCBI Taxonomy" id="148814"/>
    <lineage>
        <taxon>Bacteria</taxon>
        <taxon>Bacillati</taxon>
        <taxon>Bacillota</taxon>
        <taxon>Bacilli</taxon>
        <taxon>Lactobacillales</taxon>
        <taxon>Lactobacillaceae</taxon>
        <taxon>Apilactobacillus</taxon>
    </lineage>
</organism>
<dbReference type="Pfam" id="PF00215">
    <property type="entry name" value="OMPdecase"/>
    <property type="match status" value="1"/>
</dbReference>
<dbReference type="SMART" id="SM00934">
    <property type="entry name" value="OMPdecase"/>
    <property type="match status" value="1"/>
</dbReference>
<dbReference type="InterPro" id="IPR047596">
    <property type="entry name" value="OMPdecase_bac"/>
</dbReference>
<dbReference type="PROSITE" id="PS00156">
    <property type="entry name" value="OMPDECASE"/>
    <property type="match status" value="1"/>
</dbReference>
<comment type="subunit">
    <text evidence="3 9">Homodimer.</text>
</comment>
<feature type="active site" description="For OMPdecase activity" evidence="10">
    <location>
        <position position="59"/>
    </location>
</feature>
<dbReference type="RefSeq" id="WP_053792214.1">
    <property type="nucleotide sequence ID" value="NZ_JXCY01000007.1"/>
</dbReference>
<evidence type="ECO:0000256" key="5">
    <source>
        <dbReference type="ARBA" id="ARBA00022975"/>
    </source>
</evidence>
<keyword evidence="5 9" id="KW-0665">Pyrimidine biosynthesis</keyword>
<evidence type="ECO:0000256" key="4">
    <source>
        <dbReference type="ARBA" id="ARBA00022793"/>
    </source>
</evidence>
<comment type="pathway">
    <text evidence="2 9 12">Pyrimidine metabolism; UMP biosynthesis via de novo pathway; UMP from orotate: step 2/2.</text>
</comment>
<evidence type="ECO:0000313" key="14">
    <source>
        <dbReference type="EMBL" id="KOY75998.1"/>
    </source>
</evidence>
<evidence type="ECO:0000256" key="2">
    <source>
        <dbReference type="ARBA" id="ARBA00004861"/>
    </source>
</evidence>
<dbReference type="InterPro" id="IPR018089">
    <property type="entry name" value="OMPdecase_AS"/>
</dbReference>
<evidence type="ECO:0000256" key="6">
    <source>
        <dbReference type="ARBA" id="ARBA00023239"/>
    </source>
</evidence>
<dbReference type="GO" id="GO:0004590">
    <property type="term" value="F:orotidine-5'-phosphate decarboxylase activity"/>
    <property type="evidence" value="ECO:0007669"/>
    <property type="project" value="UniProtKB-UniRule"/>
</dbReference>
<dbReference type="FunFam" id="3.20.20.70:FF:000015">
    <property type="entry name" value="Orotidine 5'-phosphate decarboxylase"/>
    <property type="match status" value="1"/>
</dbReference>
<proteinExistence type="inferred from homology"/>
<evidence type="ECO:0000256" key="12">
    <source>
        <dbReference type="RuleBase" id="RU000512"/>
    </source>
</evidence>
<comment type="similarity">
    <text evidence="8 9">Belongs to the OMP decarboxylase family. Type 1 subfamily.</text>
</comment>
<feature type="binding site" evidence="9 11">
    <location>
        <position position="194"/>
    </location>
    <ligand>
        <name>substrate</name>
    </ligand>
</feature>
<evidence type="ECO:0000259" key="13">
    <source>
        <dbReference type="SMART" id="SM00934"/>
    </source>
</evidence>
<feature type="binding site" evidence="9">
    <location>
        <begin position="59"/>
        <end position="68"/>
    </location>
    <ligand>
        <name>substrate</name>
    </ligand>
</feature>
<dbReference type="InterPro" id="IPR001754">
    <property type="entry name" value="OMPdeCOase_dom"/>
</dbReference>
<feature type="binding site" evidence="9 11">
    <location>
        <position position="123"/>
    </location>
    <ligand>
        <name>substrate</name>
    </ligand>
</feature>
<comment type="function">
    <text evidence="1 9">Catalyzes the decarboxylation of orotidine 5'-monophosphate (OMP) to uridine 5'-monophosphate (UMP).</text>
</comment>
<name>A0A0M9DAL2_9LACO</name>
<dbReference type="HAMAP" id="MF_01200_B">
    <property type="entry name" value="OMPdecase_type1_B"/>
    <property type="match status" value="1"/>
</dbReference>
<gene>
    <name evidence="9 14" type="primary">pyrF</name>
    <name evidence="14" type="ORF">RZ71_04310</name>
</gene>
<dbReference type="InterPro" id="IPR013785">
    <property type="entry name" value="Aldolase_TIM"/>
</dbReference>
<evidence type="ECO:0000256" key="8">
    <source>
        <dbReference type="ARBA" id="ARBA00061012"/>
    </source>
</evidence>
<dbReference type="InterPro" id="IPR014732">
    <property type="entry name" value="OMPdecase"/>
</dbReference>
<feature type="active site" description="Proton donor" evidence="9">
    <location>
        <position position="61"/>
    </location>
</feature>
<dbReference type="CDD" id="cd04725">
    <property type="entry name" value="OMP_decarboxylase_like"/>
    <property type="match status" value="1"/>
</dbReference>
<dbReference type="InterPro" id="IPR011060">
    <property type="entry name" value="RibuloseP-bd_barrel"/>
</dbReference>
<dbReference type="SUPFAM" id="SSF51366">
    <property type="entry name" value="Ribulose-phoshate binding barrel"/>
    <property type="match status" value="1"/>
</dbReference>
<keyword evidence="15" id="KW-1185">Reference proteome</keyword>
<dbReference type="UniPathway" id="UPA00070">
    <property type="reaction ID" value="UER00120"/>
</dbReference>
<protein>
    <recommendedName>
        <fullName evidence="9">Orotidine 5'-phosphate decarboxylase</fullName>
        <ecNumber evidence="9">4.1.1.23</ecNumber>
    </recommendedName>
    <alternativeName>
        <fullName evidence="9">OMP decarboxylase</fullName>
        <shortName evidence="9">OMPDCase</shortName>
        <shortName evidence="9">OMPdecase</shortName>
    </alternativeName>
</protein>
<dbReference type="GO" id="GO:0044205">
    <property type="term" value="P:'de novo' UMP biosynthetic process"/>
    <property type="evidence" value="ECO:0007669"/>
    <property type="project" value="UniProtKB-UniRule"/>
</dbReference>
<evidence type="ECO:0000256" key="3">
    <source>
        <dbReference type="ARBA" id="ARBA00011738"/>
    </source>
</evidence>
<reference evidence="14 15" key="1">
    <citation type="journal article" date="2015" name="Genome Biol. Evol.">
        <title>Functionally Structured Genomes in Lactobacillus kunkeei Colonizing the Honey Crop and Food Products of Honeybees and Stingless Bees.</title>
        <authorList>
            <person name="Tamarit D."/>
            <person name="Ellegaard K.M."/>
            <person name="Wikander J."/>
            <person name="Olofsson T."/>
            <person name="Vasquez A."/>
            <person name="Andersson S.G."/>
        </authorList>
    </citation>
    <scope>NUCLEOTIDE SEQUENCE [LARGE SCALE GENOMIC DNA]</scope>
    <source>
        <strain evidence="14 15">LAko</strain>
    </source>
</reference>
<dbReference type="NCBIfam" id="TIGR01740">
    <property type="entry name" value="pyrF"/>
    <property type="match status" value="1"/>
</dbReference>
<evidence type="ECO:0000313" key="15">
    <source>
        <dbReference type="Proteomes" id="UP000037778"/>
    </source>
</evidence>
<feature type="binding site" evidence="9 11">
    <location>
        <position position="32"/>
    </location>
    <ligand>
        <name>substrate</name>
    </ligand>
</feature>
<dbReference type="AlphaFoldDB" id="A0A0M9DAL2"/>